<organism evidence="1 2">
    <name type="scientific">Penicillium roqueforti (strain FM164)</name>
    <dbReference type="NCBI Taxonomy" id="1365484"/>
    <lineage>
        <taxon>Eukaryota</taxon>
        <taxon>Fungi</taxon>
        <taxon>Dikarya</taxon>
        <taxon>Ascomycota</taxon>
        <taxon>Pezizomycotina</taxon>
        <taxon>Eurotiomycetes</taxon>
        <taxon>Eurotiomycetidae</taxon>
        <taxon>Eurotiales</taxon>
        <taxon>Aspergillaceae</taxon>
        <taxon>Penicillium</taxon>
    </lineage>
</organism>
<keyword evidence="2" id="KW-1185">Reference proteome</keyword>
<dbReference type="OrthoDB" id="4368448at2759"/>
<gene>
    <name evidence="1" type="ORF">PROQFM164_S04g001002</name>
</gene>
<sequence length="87" mass="10034">MIDIEKFYHSAKAPCPISFTDNELIECLRLERAQSEADTQFQACQEAVGVGHEGKLRADALDMAETEERTRIQENWIFDDFSEDDYT</sequence>
<dbReference type="Proteomes" id="UP000030686">
    <property type="component" value="Unassembled WGS sequence"/>
</dbReference>
<dbReference type="AlphaFoldDB" id="W6QJC6"/>
<name>W6QJC6_PENRF</name>
<proteinExistence type="predicted"/>
<protein>
    <submittedName>
        <fullName evidence="1">Genomic scaffold, ProqFM164S04</fullName>
    </submittedName>
</protein>
<accession>W6QJC6</accession>
<reference evidence="1" key="1">
    <citation type="journal article" date="2014" name="Nat. Commun.">
        <title>Multiple recent horizontal transfers of a large genomic region in cheese making fungi.</title>
        <authorList>
            <person name="Cheeseman K."/>
            <person name="Ropars J."/>
            <person name="Renault P."/>
            <person name="Dupont J."/>
            <person name="Gouzy J."/>
            <person name="Branca A."/>
            <person name="Abraham A.L."/>
            <person name="Ceppi M."/>
            <person name="Conseiller E."/>
            <person name="Debuchy R."/>
            <person name="Malagnac F."/>
            <person name="Goarin A."/>
            <person name="Silar P."/>
            <person name="Lacoste S."/>
            <person name="Sallet E."/>
            <person name="Bensimon A."/>
            <person name="Giraud T."/>
            <person name="Brygoo Y."/>
        </authorList>
    </citation>
    <scope>NUCLEOTIDE SEQUENCE [LARGE SCALE GENOMIC DNA]</scope>
    <source>
        <strain evidence="1">FM164</strain>
    </source>
</reference>
<dbReference type="EMBL" id="HG792018">
    <property type="protein sequence ID" value="CDM36121.1"/>
    <property type="molecule type" value="Genomic_DNA"/>
</dbReference>
<evidence type="ECO:0000313" key="2">
    <source>
        <dbReference type="Proteomes" id="UP000030686"/>
    </source>
</evidence>
<evidence type="ECO:0000313" key="1">
    <source>
        <dbReference type="EMBL" id="CDM36121.1"/>
    </source>
</evidence>